<gene>
    <name evidence="2" type="ORF">BJ508DRAFT_334026</name>
</gene>
<evidence type="ECO:0000313" key="3">
    <source>
        <dbReference type="Proteomes" id="UP000275078"/>
    </source>
</evidence>
<accession>A0A3N4HKS0</accession>
<feature type="region of interest" description="Disordered" evidence="1">
    <location>
        <begin position="268"/>
        <end position="308"/>
    </location>
</feature>
<organism evidence="2 3">
    <name type="scientific">Ascobolus immersus RN42</name>
    <dbReference type="NCBI Taxonomy" id="1160509"/>
    <lineage>
        <taxon>Eukaryota</taxon>
        <taxon>Fungi</taxon>
        <taxon>Dikarya</taxon>
        <taxon>Ascomycota</taxon>
        <taxon>Pezizomycotina</taxon>
        <taxon>Pezizomycetes</taxon>
        <taxon>Pezizales</taxon>
        <taxon>Ascobolaceae</taxon>
        <taxon>Ascobolus</taxon>
    </lineage>
</organism>
<dbReference type="EMBL" id="ML119819">
    <property type="protein sequence ID" value="RPA73496.1"/>
    <property type="molecule type" value="Genomic_DNA"/>
</dbReference>
<proteinExistence type="predicted"/>
<protein>
    <submittedName>
        <fullName evidence="2">Uncharacterized protein</fullName>
    </submittedName>
</protein>
<sequence length="308" mass="32555">MVAASELLPAAVITAPEATSESGLEPVSKPIPTKTTSDGLIPPHLLPTLTPRVTTLILRHYQFLGSPPLTLEKKEAFVKRCILLGKTFTGEYLFFAPHYTKPTEAIPEWGQTQLTSTASAWEAPWGGYGMYADYSWQYSPALPGHPHWQVPMSYPTTYQPSPGVLYQGPWTGQPAGGLAWLARGNAVEMPMAQYPGRVAVETPAGGTQNGFDVTAPEFVPVTGNGIIAAEQALVEETESSFDVTAPKLAPTAGNGTSKVTESTFDVTAPEFTPTAGNGIMVDGNSEEVKGGTKEGNGVTDSGDASTNP</sequence>
<evidence type="ECO:0000313" key="2">
    <source>
        <dbReference type="EMBL" id="RPA73496.1"/>
    </source>
</evidence>
<dbReference type="AlphaFoldDB" id="A0A3N4HKS0"/>
<evidence type="ECO:0000256" key="1">
    <source>
        <dbReference type="SAM" id="MobiDB-lite"/>
    </source>
</evidence>
<keyword evidence="3" id="KW-1185">Reference proteome</keyword>
<name>A0A3N4HKS0_ASCIM</name>
<dbReference type="Proteomes" id="UP000275078">
    <property type="component" value="Unassembled WGS sequence"/>
</dbReference>
<feature type="compositionally biased region" description="Polar residues" evidence="1">
    <location>
        <begin position="298"/>
        <end position="308"/>
    </location>
</feature>
<reference evidence="2 3" key="1">
    <citation type="journal article" date="2018" name="Nat. Ecol. Evol.">
        <title>Pezizomycetes genomes reveal the molecular basis of ectomycorrhizal truffle lifestyle.</title>
        <authorList>
            <person name="Murat C."/>
            <person name="Payen T."/>
            <person name="Noel B."/>
            <person name="Kuo A."/>
            <person name="Morin E."/>
            <person name="Chen J."/>
            <person name="Kohler A."/>
            <person name="Krizsan K."/>
            <person name="Balestrini R."/>
            <person name="Da Silva C."/>
            <person name="Montanini B."/>
            <person name="Hainaut M."/>
            <person name="Levati E."/>
            <person name="Barry K.W."/>
            <person name="Belfiori B."/>
            <person name="Cichocki N."/>
            <person name="Clum A."/>
            <person name="Dockter R.B."/>
            <person name="Fauchery L."/>
            <person name="Guy J."/>
            <person name="Iotti M."/>
            <person name="Le Tacon F."/>
            <person name="Lindquist E.A."/>
            <person name="Lipzen A."/>
            <person name="Malagnac F."/>
            <person name="Mello A."/>
            <person name="Molinier V."/>
            <person name="Miyauchi S."/>
            <person name="Poulain J."/>
            <person name="Riccioni C."/>
            <person name="Rubini A."/>
            <person name="Sitrit Y."/>
            <person name="Splivallo R."/>
            <person name="Traeger S."/>
            <person name="Wang M."/>
            <person name="Zifcakova L."/>
            <person name="Wipf D."/>
            <person name="Zambonelli A."/>
            <person name="Paolocci F."/>
            <person name="Nowrousian M."/>
            <person name="Ottonello S."/>
            <person name="Baldrian P."/>
            <person name="Spatafora J.W."/>
            <person name="Henrissat B."/>
            <person name="Nagy L.G."/>
            <person name="Aury J.M."/>
            <person name="Wincker P."/>
            <person name="Grigoriev I.V."/>
            <person name="Bonfante P."/>
            <person name="Martin F.M."/>
        </authorList>
    </citation>
    <scope>NUCLEOTIDE SEQUENCE [LARGE SCALE GENOMIC DNA]</scope>
    <source>
        <strain evidence="2 3">RN42</strain>
    </source>
</reference>